<gene>
    <name evidence="2" type="ORF">CYNAS_LOCUS8435</name>
</gene>
<feature type="non-terminal residue" evidence="2">
    <location>
        <position position="1"/>
    </location>
</feature>
<proteinExistence type="predicted"/>
<dbReference type="Proteomes" id="UP001176961">
    <property type="component" value="Unassembled WGS sequence"/>
</dbReference>
<evidence type="ECO:0000256" key="1">
    <source>
        <dbReference type="SAM" id="MobiDB-lite"/>
    </source>
</evidence>
<organism evidence="2 3">
    <name type="scientific">Cylicocyclus nassatus</name>
    <name type="common">Nematode worm</name>
    <dbReference type="NCBI Taxonomy" id="53992"/>
    <lineage>
        <taxon>Eukaryota</taxon>
        <taxon>Metazoa</taxon>
        <taxon>Ecdysozoa</taxon>
        <taxon>Nematoda</taxon>
        <taxon>Chromadorea</taxon>
        <taxon>Rhabditida</taxon>
        <taxon>Rhabditina</taxon>
        <taxon>Rhabditomorpha</taxon>
        <taxon>Strongyloidea</taxon>
        <taxon>Strongylidae</taxon>
        <taxon>Cylicocyclus</taxon>
    </lineage>
</organism>
<evidence type="ECO:0000313" key="3">
    <source>
        <dbReference type="Proteomes" id="UP001176961"/>
    </source>
</evidence>
<comment type="caution">
    <text evidence="2">The sequence shown here is derived from an EMBL/GenBank/DDBJ whole genome shotgun (WGS) entry which is preliminary data.</text>
</comment>
<name>A0AA36M456_CYLNA</name>
<sequence>MKNLLKKLHKSAKKQLRNLPKSLVGPFRKGSKASALNPVTHGLFTAQKVLKGLRHGKWRKNVARLSAAQRSSDGLNLAVDGGSPSYSPQYVHNARTLSQLTGAGVTTAGALYTNKSNISATQAANNQNLSIAAMNNATQIDMANSAHQREVADLRAAGLNPLLSAGGSGSSTPTLQSATMQASHYENPVQHAVQ</sequence>
<keyword evidence="3" id="KW-1185">Reference proteome</keyword>
<dbReference type="EMBL" id="CATQJL010000141">
    <property type="protein sequence ID" value="CAJ0596452.1"/>
    <property type="molecule type" value="Genomic_DNA"/>
</dbReference>
<feature type="region of interest" description="Disordered" evidence="1">
    <location>
        <begin position="164"/>
        <end position="194"/>
    </location>
</feature>
<evidence type="ECO:0000313" key="2">
    <source>
        <dbReference type="EMBL" id="CAJ0596452.1"/>
    </source>
</evidence>
<reference evidence="2" key="1">
    <citation type="submission" date="2023-07" db="EMBL/GenBank/DDBJ databases">
        <authorList>
            <consortium name="CYATHOMIX"/>
        </authorList>
    </citation>
    <scope>NUCLEOTIDE SEQUENCE</scope>
    <source>
        <strain evidence="2">N/A</strain>
    </source>
</reference>
<protein>
    <submittedName>
        <fullName evidence="2">Uncharacterized protein</fullName>
    </submittedName>
</protein>
<feature type="compositionally biased region" description="Polar residues" evidence="1">
    <location>
        <begin position="170"/>
        <end position="184"/>
    </location>
</feature>
<dbReference type="AlphaFoldDB" id="A0AA36M456"/>
<accession>A0AA36M456</accession>